<evidence type="ECO:0000313" key="3">
    <source>
        <dbReference type="EMBL" id="KAJ6222138.1"/>
    </source>
</evidence>
<gene>
    <name evidence="3" type="ORF">RDWZM_000683</name>
</gene>
<dbReference type="InterPro" id="IPR015915">
    <property type="entry name" value="Kelch-typ_b-propeller"/>
</dbReference>
<dbReference type="GO" id="GO:0035097">
    <property type="term" value="C:histone methyltransferase complex"/>
    <property type="evidence" value="ECO:0007669"/>
    <property type="project" value="TreeGrafter"/>
</dbReference>
<dbReference type="PANTHER" id="PTHR46003:SF1">
    <property type="entry name" value="HOST CELL FACTOR"/>
    <property type="match status" value="1"/>
</dbReference>
<proteinExistence type="predicted"/>
<name>A0A9Q0M9B9_BLOTA</name>
<dbReference type="GO" id="GO:0003713">
    <property type="term" value="F:transcription coactivator activity"/>
    <property type="evidence" value="ECO:0007669"/>
    <property type="project" value="TreeGrafter"/>
</dbReference>
<dbReference type="AlphaFoldDB" id="A0A9Q0M9B9"/>
<dbReference type="GO" id="GO:0006338">
    <property type="term" value="P:chromatin remodeling"/>
    <property type="evidence" value="ECO:0007669"/>
    <property type="project" value="TreeGrafter"/>
</dbReference>
<dbReference type="SUPFAM" id="SSF49265">
    <property type="entry name" value="Fibronectin type III"/>
    <property type="match status" value="1"/>
</dbReference>
<dbReference type="Pfam" id="PF13854">
    <property type="entry name" value="Kelch_HCF"/>
    <property type="match status" value="1"/>
</dbReference>
<evidence type="ECO:0000256" key="1">
    <source>
        <dbReference type="ARBA" id="ARBA00022737"/>
    </source>
</evidence>
<evidence type="ECO:0000313" key="4">
    <source>
        <dbReference type="Proteomes" id="UP001142055"/>
    </source>
</evidence>
<accession>A0A9Q0M9B9</accession>
<keyword evidence="1" id="KW-0677">Repeat</keyword>
<comment type="caution">
    <text evidence="3">The sequence shown here is derived from an EMBL/GenBank/DDBJ whole genome shotgun (WGS) entry which is preliminary data.</text>
</comment>
<dbReference type="SUPFAM" id="SSF117281">
    <property type="entry name" value="Kelch motif"/>
    <property type="match status" value="1"/>
</dbReference>
<keyword evidence="4" id="KW-1185">Reference proteome</keyword>
<protein>
    <recommendedName>
        <fullName evidence="2">Host cell factor Kelch-repeats domain-containing protein</fullName>
    </recommendedName>
</protein>
<dbReference type="EMBL" id="JAPWDV010000001">
    <property type="protein sequence ID" value="KAJ6222138.1"/>
    <property type="molecule type" value="Genomic_DNA"/>
</dbReference>
<evidence type="ECO:0000259" key="2">
    <source>
        <dbReference type="Pfam" id="PF13854"/>
    </source>
</evidence>
<dbReference type="Gene3D" id="6.10.250.2590">
    <property type="match status" value="1"/>
</dbReference>
<feature type="domain" description="Host cell factor Kelch-repeats" evidence="2">
    <location>
        <begin position="9"/>
        <end position="352"/>
    </location>
</feature>
<dbReference type="InterPro" id="IPR013783">
    <property type="entry name" value="Ig-like_fold"/>
</dbReference>
<dbReference type="Gene3D" id="2.60.40.10">
    <property type="entry name" value="Immunoglobulins"/>
    <property type="match status" value="1"/>
</dbReference>
<organism evidence="3 4">
    <name type="scientific">Blomia tropicalis</name>
    <name type="common">Mite</name>
    <dbReference type="NCBI Taxonomy" id="40697"/>
    <lineage>
        <taxon>Eukaryota</taxon>
        <taxon>Metazoa</taxon>
        <taxon>Ecdysozoa</taxon>
        <taxon>Arthropoda</taxon>
        <taxon>Chelicerata</taxon>
        <taxon>Arachnida</taxon>
        <taxon>Acari</taxon>
        <taxon>Acariformes</taxon>
        <taxon>Sarcoptiformes</taxon>
        <taxon>Astigmata</taxon>
        <taxon>Glycyphagoidea</taxon>
        <taxon>Echimyopodidae</taxon>
        <taxon>Blomia</taxon>
    </lineage>
</organism>
<sequence length="860" mass="95413">MSAPKKVMCKWRKLDNIEGPIPKSRHGHRAISFKDMMIIFGGGNDGFINELHVFRTSNNQWYVPNMKGELPPGCAAYGFATDGSNRVLLFGGMLEFDKCSGDLFELRLNNWEWKRIKPKPPRDGNPPPQARFGHSFTYIDNRIYLFGGLAKYTNYSKQNTFKYLNDLYVLELKAHPHLYQWEKPMTCGKGPSPRESHTTVAYTPTNGDGPKLIIYGGMNGMRLGDIYILDINSMTWNNPVINGIPPLPRSLHSSTVINKKMYVFGGWVPQEILNKGKIEIVQENEWRCSNTLAILDLEKLEWNECLDDTVPSARAGHSAVAIDSRLYIWSGRDEYRKCFNKQALFNDLWFLETGKPNKPMRPTLSKVMTTTFEISWDPVPSTDAYIVQLMKFKTCEAPVSSIPEPNNPLKSTKPITITNNVLQPNTKQPNMKKFISFPKLQLTTTEPMSISSPAASVASINQKISPSPTTIKTVPFQQNIRVIAPQMLPSGPSIKLTQPSGQQQTIRIVTSTGNIGAKQQILLKTGNMSIPNQMMTIVKTPQGQLLKMVPTSFIKSSGANIITSSSVSPLTTSSITTPVSTTGIVSFPRLLSSNEQVIRSVNSSTAQPKPVINSSHMKKRVIGSTNVSRPPNVSNITTATPNQQIIRLPAGVLGSKSIKIQSGLQKNSVSCGQPKILFSGGQPLKLINSGSQRIIMLSSNQSISNSSASVVNTGLGNQPNSKDFPGYPPPPMTAKITRNTQGVLISWCMPPNTAKDVNQYEVFLAIRSPNNISSPDQTSYIRVYSGPELFCEVPTKQLDEAYIDEEKPSITFRIVAKNEKGFSSPTQVRLFDNYNSFTINLKRNSLPNDTIMTKKPKNEE</sequence>
<dbReference type="PANTHER" id="PTHR46003">
    <property type="entry name" value="HOST CELL FACTOR"/>
    <property type="match status" value="1"/>
</dbReference>
<dbReference type="InterPro" id="IPR059124">
    <property type="entry name" value="Kelch_HCF"/>
</dbReference>
<dbReference type="InterPro" id="IPR043536">
    <property type="entry name" value="HCF1/2"/>
</dbReference>
<reference evidence="3" key="1">
    <citation type="submission" date="2022-12" db="EMBL/GenBank/DDBJ databases">
        <title>Genome assemblies of Blomia tropicalis.</title>
        <authorList>
            <person name="Cui Y."/>
        </authorList>
    </citation>
    <scope>NUCLEOTIDE SEQUENCE</scope>
    <source>
        <tissue evidence="3">Adult mites</tissue>
    </source>
</reference>
<dbReference type="InterPro" id="IPR036116">
    <property type="entry name" value="FN3_sf"/>
</dbReference>
<dbReference type="Gene3D" id="2.120.10.80">
    <property type="entry name" value="Kelch-type beta propeller"/>
    <property type="match status" value="2"/>
</dbReference>
<dbReference type="Proteomes" id="UP001142055">
    <property type="component" value="Chromosome 1"/>
</dbReference>